<protein>
    <recommendedName>
        <fullName evidence="4">DUF2812 domain-containing protein</fullName>
    </recommendedName>
</protein>
<keyword evidence="1" id="KW-0472">Membrane</keyword>
<dbReference type="InterPro" id="IPR021359">
    <property type="entry name" value="DUF2812"/>
</dbReference>
<name>A0A1M4TAW6_9FIRM</name>
<reference evidence="3" key="1">
    <citation type="submission" date="2016-11" db="EMBL/GenBank/DDBJ databases">
        <authorList>
            <person name="Varghese N."/>
            <person name="Submissions S."/>
        </authorList>
    </citation>
    <scope>NUCLEOTIDE SEQUENCE [LARGE SCALE GENOMIC DNA]</scope>
    <source>
        <strain evidence="3">DSM 18095</strain>
    </source>
</reference>
<proteinExistence type="predicted"/>
<dbReference type="EMBL" id="FQTY01000002">
    <property type="protein sequence ID" value="SHE41575.1"/>
    <property type="molecule type" value="Genomic_DNA"/>
</dbReference>
<keyword evidence="1" id="KW-1133">Transmembrane helix</keyword>
<keyword evidence="1" id="KW-0812">Transmembrane</keyword>
<evidence type="ECO:0008006" key="4">
    <source>
        <dbReference type="Google" id="ProtNLM"/>
    </source>
</evidence>
<accession>A0A1M4TAW6</accession>
<dbReference type="Proteomes" id="UP000184114">
    <property type="component" value="Unassembled WGS sequence"/>
</dbReference>
<dbReference type="RefSeq" id="WP_072972990.1">
    <property type="nucleotide sequence ID" value="NZ_FQTY01000002.1"/>
</dbReference>
<feature type="transmembrane region" description="Helical" evidence="1">
    <location>
        <begin position="267"/>
        <end position="289"/>
    </location>
</feature>
<evidence type="ECO:0000313" key="2">
    <source>
        <dbReference type="EMBL" id="SHE41575.1"/>
    </source>
</evidence>
<dbReference type="GeneID" id="90996556"/>
<keyword evidence="3" id="KW-1185">Reference proteome</keyword>
<feature type="transmembrane region" description="Helical" evidence="1">
    <location>
        <begin position="202"/>
        <end position="225"/>
    </location>
</feature>
<organism evidence="2 3">
    <name type="scientific">Tissierella praeacuta DSM 18095</name>
    <dbReference type="NCBI Taxonomy" id="1123404"/>
    <lineage>
        <taxon>Bacteria</taxon>
        <taxon>Bacillati</taxon>
        <taxon>Bacillota</taxon>
        <taxon>Tissierellia</taxon>
        <taxon>Tissierellales</taxon>
        <taxon>Tissierellaceae</taxon>
        <taxon>Tissierella</taxon>
    </lineage>
</organism>
<gene>
    <name evidence="2" type="ORF">SAMN02745784_00588</name>
</gene>
<feature type="transmembrane region" description="Helical" evidence="1">
    <location>
        <begin position="161"/>
        <end position="182"/>
    </location>
</feature>
<evidence type="ECO:0000256" key="1">
    <source>
        <dbReference type="SAM" id="Phobius"/>
    </source>
</evidence>
<dbReference type="STRING" id="1123404.SAMN02745784_00588"/>
<dbReference type="AlphaFoldDB" id="A0A1M4TAW6"/>
<dbReference type="Pfam" id="PF11193">
    <property type="entry name" value="DUF2812"/>
    <property type="match status" value="1"/>
</dbReference>
<feature type="transmembrane region" description="Helical" evidence="1">
    <location>
        <begin position="122"/>
        <end position="141"/>
    </location>
</feature>
<evidence type="ECO:0000313" key="3">
    <source>
        <dbReference type="Proteomes" id="UP000184114"/>
    </source>
</evidence>
<feature type="transmembrane region" description="Helical" evidence="1">
    <location>
        <begin position="231"/>
        <end position="252"/>
    </location>
</feature>
<sequence>MTNIKRELFAFSASDISTMEEHFEEMAKKGWMLDKIGEYSIRYKRTKPQELKFCVDLLPKLSVFDYPHNEDVVRYRNLYINSGWNFLTASHKIQVFYSLKEDNLLPIQTDDRKKQSIINKSLLFEIIVYIVYLFILIGSLFKLFPVDYNRLKSNIDIVMTIMTPIFIIPGVAYIFSHGFWIFRAKVAIKNGEKLPKINYKYLKFRTFSLLYPALLFAVLTIAALITDLINGNFQGAFSLLPVIIGITAGTLFRKNKNKKKRSKDRNVVLFGVFIVLVVIGVNIIILKLYDAGETEELREGYKGLTLNDFNQREIDYSNFYREGSILLPKISTYYEESSDGNGDYVRTQYIKAINNKMAKYVFDGMIEKDTKRYRRRATPADMYYDYFDKAFFMDYDFTRSIILLKNNEIFYIDSHFDLSDKDNINIIVNKLNNY</sequence>